<dbReference type="Proteomes" id="UP001056634">
    <property type="component" value="Segment"/>
</dbReference>
<reference evidence="1" key="1">
    <citation type="submission" date="2022-04" db="EMBL/GenBank/DDBJ databases">
        <authorList>
            <person name="Friedrich I."/>
            <person name="Schneider D."/>
            <person name="Poehlein A."/>
            <person name="Hertel R."/>
            <person name="Daniel R."/>
        </authorList>
    </citation>
    <scope>NUCLEOTIDE SEQUENCE</scope>
</reference>
<organism evidence="1 2">
    <name type="scientific">Brevundimonas phage vB_BpoS-Marchewka</name>
    <dbReference type="NCBI Taxonomy" id="2948604"/>
    <lineage>
        <taxon>Viruses</taxon>
        <taxon>Duplodnaviria</taxon>
        <taxon>Heunggongvirae</taxon>
        <taxon>Uroviricota</taxon>
        <taxon>Caudoviricetes</taxon>
        <taxon>Jeanschmidtviridae</taxon>
        <taxon>Marchewkavirus</taxon>
        <taxon>Marchewkavirus marchewka</taxon>
    </lineage>
</organism>
<proteinExistence type="predicted"/>
<sequence>MARLANERNELYARHRAKGMNAAKAALAAGYAPGSSTQHLETDPDVIARIEELFEEQKAQRESQRLAAVEAAKVVGQMTGVSRAFVIQKLAENAQNAAADGQFKESNAALELIGKDLGMFSGGQGDDTGSSVPQSFDLDKLDVMLGDAINALPQAEKSEADLSREFGHETAMELIQGHVKKTERVAPSDRKLTTGSETDVALMDDARAADVMGKLDALEPLEAFDEPDFS</sequence>
<name>A0A9E7SQU1_9CAUD</name>
<gene>
    <name evidence="1" type="ORF">MARCHEWKA_01700</name>
</gene>
<keyword evidence="2" id="KW-1185">Reference proteome</keyword>
<evidence type="ECO:0000313" key="1">
    <source>
        <dbReference type="EMBL" id="UTC28683.1"/>
    </source>
</evidence>
<evidence type="ECO:0000313" key="2">
    <source>
        <dbReference type="Proteomes" id="UP001056634"/>
    </source>
</evidence>
<dbReference type="EMBL" id="ON529851">
    <property type="protein sequence ID" value="UTC28683.1"/>
    <property type="molecule type" value="Genomic_DNA"/>
</dbReference>
<accession>A0A9E7SQU1</accession>
<protein>
    <submittedName>
        <fullName evidence="1">Terminase small subunit</fullName>
    </submittedName>
</protein>